<proteinExistence type="inferred from homology"/>
<name>A0ABN8HWD2_9NEOP</name>
<keyword evidence="4" id="KW-0175">Coiled coil</keyword>
<keyword evidence="2" id="KW-0963">Cytoplasm</keyword>
<comment type="similarity">
    <text evidence="1 3">Belongs to the tektin family.</text>
</comment>
<evidence type="ECO:0000256" key="2">
    <source>
        <dbReference type="ARBA" id="ARBA00022490"/>
    </source>
</evidence>
<dbReference type="InterPro" id="IPR048256">
    <property type="entry name" value="Tektin-like"/>
</dbReference>
<dbReference type="Proteomes" id="UP000837857">
    <property type="component" value="Chromosome 12"/>
</dbReference>
<dbReference type="Pfam" id="PF03148">
    <property type="entry name" value="Tektin"/>
    <property type="match status" value="1"/>
</dbReference>
<keyword evidence="3" id="KW-0282">Flagellum</keyword>
<evidence type="ECO:0000313" key="5">
    <source>
        <dbReference type="EMBL" id="CAH2040686.1"/>
    </source>
</evidence>
<evidence type="ECO:0000256" key="1">
    <source>
        <dbReference type="ARBA" id="ARBA00007209"/>
    </source>
</evidence>
<organism evidence="5 6">
    <name type="scientific">Iphiclides podalirius</name>
    <name type="common">scarce swallowtail</name>
    <dbReference type="NCBI Taxonomy" id="110791"/>
    <lineage>
        <taxon>Eukaryota</taxon>
        <taxon>Metazoa</taxon>
        <taxon>Ecdysozoa</taxon>
        <taxon>Arthropoda</taxon>
        <taxon>Hexapoda</taxon>
        <taxon>Insecta</taxon>
        <taxon>Pterygota</taxon>
        <taxon>Neoptera</taxon>
        <taxon>Endopterygota</taxon>
        <taxon>Lepidoptera</taxon>
        <taxon>Glossata</taxon>
        <taxon>Ditrysia</taxon>
        <taxon>Papilionoidea</taxon>
        <taxon>Papilionidae</taxon>
        <taxon>Papilioninae</taxon>
        <taxon>Iphiclides</taxon>
    </lineage>
</organism>
<feature type="non-terminal residue" evidence="5">
    <location>
        <position position="274"/>
    </location>
</feature>
<protein>
    <recommendedName>
        <fullName evidence="3">Tektin</fullName>
    </recommendedName>
</protein>
<keyword evidence="3" id="KW-0969">Cilium</keyword>
<dbReference type="EMBL" id="OW152824">
    <property type="protein sequence ID" value="CAH2040686.1"/>
    <property type="molecule type" value="Genomic_DNA"/>
</dbReference>
<dbReference type="PRINTS" id="PR00511">
    <property type="entry name" value="TEKTIN"/>
</dbReference>
<evidence type="ECO:0000256" key="4">
    <source>
        <dbReference type="SAM" id="Coils"/>
    </source>
</evidence>
<feature type="coiled-coil region" evidence="4">
    <location>
        <begin position="127"/>
        <end position="154"/>
    </location>
</feature>
<dbReference type="PANTHER" id="PTHR19960">
    <property type="entry name" value="TEKTIN"/>
    <property type="match status" value="1"/>
</dbReference>
<dbReference type="InterPro" id="IPR000435">
    <property type="entry name" value="Tektins"/>
</dbReference>
<dbReference type="PANTHER" id="PTHR19960:SF7">
    <property type="entry name" value="TEKTIN"/>
    <property type="match status" value="1"/>
</dbReference>
<comment type="subcellular location">
    <subcellularLocation>
        <location evidence="3">Cytoplasm</location>
        <location evidence="3">Cytoskeleton</location>
        <location evidence="3">Cilium axoneme</location>
    </subcellularLocation>
</comment>
<gene>
    <name evidence="5" type="ORF">IPOD504_LOCUS2738</name>
</gene>
<feature type="coiled-coil region" evidence="4">
    <location>
        <begin position="186"/>
        <end position="220"/>
    </location>
</feature>
<evidence type="ECO:0000313" key="6">
    <source>
        <dbReference type="Proteomes" id="UP000837857"/>
    </source>
</evidence>
<keyword evidence="3" id="KW-0966">Cell projection</keyword>
<reference evidence="5" key="1">
    <citation type="submission" date="2022-03" db="EMBL/GenBank/DDBJ databases">
        <authorList>
            <person name="Martin H S."/>
        </authorList>
    </citation>
    <scope>NUCLEOTIDE SEQUENCE</scope>
</reference>
<evidence type="ECO:0000256" key="3">
    <source>
        <dbReference type="RuleBase" id="RU367040"/>
    </source>
</evidence>
<sequence length="274" mass="31981">MLIDRCQSTWEKINKLEVVKFKLQLDLNDKNEALQIDKDMLNLDKECANITYKTDPLKTPKRMITYEQWQEKCEATKRMAEDELRDTLKLRESLFVARERARNTLRAQTDVTNYMMRKRIYDTQRARNELEWQKMKMEENMDKLAAELKTMGEQFADKVNALKVAQTRLEVRGYRPGIELVSDEADLGLKEEVSNLKETVRQLQDKLDCAKATYNALEAASIKIALDLNDKEHSLETDTQALEMRAALEPKRLQGTEKNLVLARVTDEMPKTEM</sequence>
<keyword evidence="6" id="KW-1185">Reference proteome</keyword>
<accession>A0ABN8HWD2</accession>